<keyword evidence="4" id="KW-0997">Cell inner membrane</keyword>
<dbReference type="Pfam" id="PF00482">
    <property type="entry name" value="T2SSF"/>
    <property type="match status" value="2"/>
</dbReference>
<evidence type="ECO:0000256" key="4">
    <source>
        <dbReference type="ARBA" id="ARBA00022519"/>
    </source>
</evidence>
<keyword evidence="3" id="KW-1003">Cell membrane</keyword>
<comment type="subcellular location">
    <subcellularLocation>
        <location evidence="1">Cell inner membrane</location>
        <topology evidence="1">Multi-pass membrane protein</topology>
    </subcellularLocation>
</comment>
<dbReference type="InterPro" id="IPR042094">
    <property type="entry name" value="T2SS_GspF_sf"/>
</dbReference>
<evidence type="ECO:0000256" key="2">
    <source>
        <dbReference type="ARBA" id="ARBA00005745"/>
    </source>
</evidence>
<evidence type="ECO:0000313" key="10">
    <source>
        <dbReference type="EMBL" id="KKP72344.1"/>
    </source>
</evidence>
<dbReference type="PANTHER" id="PTHR30012:SF0">
    <property type="entry name" value="TYPE II SECRETION SYSTEM PROTEIN F-RELATED"/>
    <property type="match status" value="1"/>
</dbReference>
<keyword evidence="6 8" id="KW-1133">Transmembrane helix</keyword>
<keyword evidence="5 8" id="KW-0812">Transmembrane</keyword>
<evidence type="ECO:0000256" key="3">
    <source>
        <dbReference type="ARBA" id="ARBA00022475"/>
    </source>
</evidence>
<protein>
    <submittedName>
        <fullName evidence="10">Type II secretion system F domain protein</fullName>
    </submittedName>
</protein>
<dbReference type="Gene3D" id="1.20.81.30">
    <property type="entry name" value="Type II secretion system (T2SS), domain F"/>
    <property type="match status" value="2"/>
</dbReference>
<dbReference type="GO" id="GO:0005886">
    <property type="term" value="C:plasma membrane"/>
    <property type="evidence" value="ECO:0007669"/>
    <property type="project" value="UniProtKB-SubCell"/>
</dbReference>
<dbReference type="PANTHER" id="PTHR30012">
    <property type="entry name" value="GENERAL SECRETION PATHWAY PROTEIN"/>
    <property type="match status" value="1"/>
</dbReference>
<comment type="similarity">
    <text evidence="2">Belongs to the GSP F family.</text>
</comment>
<keyword evidence="7 8" id="KW-0472">Membrane</keyword>
<gene>
    <name evidence="10" type="ORF">UR68_C0017G0020</name>
</gene>
<evidence type="ECO:0000313" key="11">
    <source>
        <dbReference type="Proteomes" id="UP000034457"/>
    </source>
</evidence>
<evidence type="ECO:0000256" key="1">
    <source>
        <dbReference type="ARBA" id="ARBA00004429"/>
    </source>
</evidence>
<dbReference type="EMBL" id="LBQC01000017">
    <property type="protein sequence ID" value="KKP72344.1"/>
    <property type="molecule type" value="Genomic_DNA"/>
</dbReference>
<name>A0A0G0BS70_9BACT</name>
<evidence type="ECO:0000256" key="7">
    <source>
        <dbReference type="ARBA" id="ARBA00023136"/>
    </source>
</evidence>
<organism evidence="10 11">
    <name type="scientific">Candidatus Roizmanbacteria bacterium GW2011_GWA2_35_19</name>
    <dbReference type="NCBI Taxonomy" id="1618478"/>
    <lineage>
        <taxon>Bacteria</taxon>
        <taxon>Candidatus Roizmaniibacteriota</taxon>
    </lineage>
</organism>
<dbReference type="Proteomes" id="UP000034457">
    <property type="component" value="Unassembled WGS sequence"/>
</dbReference>
<dbReference type="InterPro" id="IPR018076">
    <property type="entry name" value="T2SS_GspF_dom"/>
</dbReference>
<sequence>MFFKYKALKGTKTVERQIEAASSAAVIDYLQKNDYFPISVKEVKEESTDFFAFLNQTITFNEVVDFTRQIAIMLNAGLTLIDSLDILKKQLTKLSLKKMINDIDSSIKAGEPFSSALKKYPSSFSNLYIALVKSGEASGKLGEILLRLADNLEKEREFKSRLKGALVYPIIVVVAMIGVMFVMITFVIPKLLGLYEDFNIELPWTTKLLIAISSFSTKFWPLIILAVFGGWFFLKKYFATKEGKELYDSFSLRIPVMGKVIKISSLVDSTRTLAILIGAGVSILDALNIIIETTNNAVYQKAFINVSRKVEKGQSLGVSLDQEGIFPPILVQMSQVGEQTGNLDDTLLRLSKYFEMESEIAIKGMTTMIEPLVLVVLGVGVGFLVLSVITPIYNLTSSFK</sequence>
<proteinExistence type="inferred from homology"/>
<evidence type="ECO:0000256" key="5">
    <source>
        <dbReference type="ARBA" id="ARBA00022692"/>
    </source>
</evidence>
<feature type="transmembrane region" description="Helical" evidence="8">
    <location>
        <begin position="166"/>
        <end position="188"/>
    </location>
</feature>
<feature type="transmembrane region" description="Helical" evidence="8">
    <location>
        <begin position="372"/>
        <end position="393"/>
    </location>
</feature>
<dbReference type="PATRIC" id="fig|1618478.3.peg.642"/>
<dbReference type="PRINTS" id="PR00812">
    <property type="entry name" value="BCTERIALGSPF"/>
</dbReference>
<dbReference type="FunFam" id="1.20.81.30:FF:000001">
    <property type="entry name" value="Type II secretion system protein F"/>
    <property type="match status" value="2"/>
</dbReference>
<evidence type="ECO:0000256" key="6">
    <source>
        <dbReference type="ARBA" id="ARBA00022989"/>
    </source>
</evidence>
<evidence type="ECO:0000259" key="9">
    <source>
        <dbReference type="Pfam" id="PF00482"/>
    </source>
</evidence>
<feature type="domain" description="Type II secretion system protein GspF" evidence="9">
    <location>
        <begin position="66"/>
        <end position="189"/>
    </location>
</feature>
<dbReference type="GO" id="GO:0015628">
    <property type="term" value="P:protein secretion by the type II secretion system"/>
    <property type="evidence" value="ECO:0007669"/>
    <property type="project" value="TreeGrafter"/>
</dbReference>
<evidence type="ECO:0000256" key="8">
    <source>
        <dbReference type="SAM" id="Phobius"/>
    </source>
</evidence>
<dbReference type="InterPro" id="IPR003004">
    <property type="entry name" value="GspF/PilC"/>
</dbReference>
<comment type="caution">
    <text evidence="10">The sequence shown here is derived from an EMBL/GenBank/DDBJ whole genome shotgun (WGS) entry which is preliminary data.</text>
</comment>
<reference evidence="10 11" key="1">
    <citation type="journal article" date="2015" name="Nature">
        <title>rRNA introns, odd ribosomes, and small enigmatic genomes across a large radiation of phyla.</title>
        <authorList>
            <person name="Brown C.T."/>
            <person name="Hug L.A."/>
            <person name="Thomas B.C."/>
            <person name="Sharon I."/>
            <person name="Castelle C.J."/>
            <person name="Singh A."/>
            <person name="Wilkins M.J."/>
            <person name="Williams K.H."/>
            <person name="Banfield J.F."/>
        </authorList>
    </citation>
    <scope>NUCLEOTIDE SEQUENCE [LARGE SCALE GENOMIC DNA]</scope>
</reference>
<feature type="domain" description="Type II secretion system protein GspF" evidence="9">
    <location>
        <begin position="270"/>
        <end position="391"/>
    </location>
</feature>
<feature type="transmembrane region" description="Helical" evidence="8">
    <location>
        <begin position="208"/>
        <end position="234"/>
    </location>
</feature>
<dbReference type="STRING" id="1618478.UR68_C0017G0020"/>
<accession>A0A0G0BS70</accession>
<dbReference type="AlphaFoldDB" id="A0A0G0BS70"/>